<dbReference type="Proteomes" id="UP000720189">
    <property type="component" value="Unassembled WGS sequence"/>
</dbReference>
<gene>
    <name evidence="2" type="ORF">BKA55DRAFT_543768</name>
</gene>
<dbReference type="InterPro" id="IPR043750">
    <property type="entry name" value="DUF5695"/>
</dbReference>
<proteinExistence type="predicted"/>
<keyword evidence="3" id="KW-1185">Reference proteome</keyword>
<feature type="signal peptide" evidence="1">
    <location>
        <begin position="1"/>
        <end position="21"/>
    </location>
</feature>
<protein>
    <recommendedName>
        <fullName evidence="4">Glycoside hydrolase family 43 protein</fullName>
    </recommendedName>
</protein>
<dbReference type="EMBL" id="JAGMUX010000016">
    <property type="protein sequence ID" value="KAH7237131.1"/>
    <property type="molecule type" value="Genomic_DNA"/>
</dbReference>
<dbReference type="OrthoDB" id="2730619at2759"/>
<accession>A0A9P9JXS3</accession>
<dbReference type="GeneID" id="70220587"/>
<sequence length="892" mass="98854">MMLSLKQLCAVLASAGTLVLAQRDNLGLNNGYIDLKTEYFKARIVRDAQVLVSLTSADGTFDFLPFDRIDVRAQNGQYHWGDITYRYRKQGGSAWTSGDTAQKRGPVKKVSTSKALAASELGPTLPDSPLSITREWLDVDGDLGLRFTISNSGDDTIELGSLGFPAEFNSIFTNRTAEEMQAHCSLSDPYIGQDAGQIRIAPVKGTGNGLVVTPLDGTKTPLEAYRDLKEPWFESTGYASQTFEGFYEWQVLTKAWAENEWKSQEPWNEPTSKILKPGESLKVGVRFSLSKSVRDFDKVIRETGNPVAVGVPGYIIPRDLAAQLFLQSDSGVASIIVSPKGALGVKMDSEKKYTLTPSSSTWGRVRVTITYDDGKVQTVHYYVTKATTETLSDLGGFLTTKAWFNDSSDPFKRSPSVMTYDYEKGAIVEQDPRVWIAGLSDEGGTGAYVAAMLKQVVQPNAEEISKLDEFIQTTIWGRLQGQDYGVRKSLFYYDPKVDYPYSKDIDWTSWTSWNKEASESLDRAYNYVHVVVAYWSMYRVARAYPELTSKPWTWYLNQAQKTIIRMTQKDVSYRDVGLMGETVFGEVLTDLEREGNNTAADAVESAMKERAGLWHSQDIPYGSEMAWDSTGQEGVYYWTRYFGFDDSVQKTINSVLGYMPNVPHWGWNGNARRYWDFIYGGKLQRIERQIHHYGSGLNSQVLLSAFRDNPSDSYLLHVGYAGSFAPLTNINEDGFPSAAFHSRPDTLKWDGITGDYGGGFIGTVLNSGTYVADDKGLGMVAFGGSISKKGDHYTVQPKDAVRKRVFIGPLKVMVTVDAGSISEFTFDTTLKTVSVTLSQTENSPRAAKAAVWIESTGAGEWQLNGKDVEKGRGGWIVPLPSSGSVSLSVSQL</sequence>
<comment type="caution">
    <text evidence="2">The sequence shown here is derived from an EMBL/GenBank/DDBJ whole genome shotgun (WGS) entry which is preliminary data.</text>
</comment>
<dbReference type="Pfam" id="PF18951">
    <property type="entry name" value="DUF5695"/>
    <property type="match status" value="1"/>
</dbReference>
<evidence type="ECO:0000313" key="2">
    <source>
        <dbReference type="EMBL" id="KAH7237131.1"/>
    </source>
</evidence>
<organism evidence="2 3">
    <name type="scientific">Fusarium redolens</name>
    <dbReference type="NCBI Taxonomy" id="48865"/>
    <lineage>
        <taxon>Eukaryota</taxon>
        <taxon>Fungi</taxon>
        <taxon>Dikarya</taxon>
        <taxon>Ascomycota</taxon>
        <taxon>Pezizomycotina</taxon>
        <taxon>Sordariomycetes</taxon>
        <taxon>Hypocreomycetidae</taxon>
        <taxon>Hypocreales</taxon>
        <taxon>Nectriaceae</taxon>
        <taxon>Fusarium</taxon>
        <taxon>Fusarium redolens species complex</taxon>
    </lineage>
</organism>
<keyword evidence="1" id="KW-0732">Signal</keyword>
<dbReference type="RefSeq" id="XP_046045261.1">
    <property type="nucleotide sequence ID" value="XM_046190633.1"/>
</dbReference>
<evidence type="ECO:0000256" key="1">
    <source>
        <dbReference type="SAM" id="SignalP"/>
    </source>
</evidence>
<dbReference type="AlphaFoldDB" id="A0A9P9JXS3"/>
<name>A0A9P9JXS3_FUSRE</name>
<evidence type="ECO:0000313" key="3">
    <source>
        <dbReference type="Proteomes" id="UP000720189"/>
    </source>
</evidence>
<evidence type="ECO:0008006" key="4">
    <source>
        <dbReference type="Google" id="ProtNLM"/>
    </source>
</evidence>
<reference evidence="2" key="1">
    <citation type="journal article" date="2021" name="Nat. Commun.">
        <title>Genetic determinants of endophytism in the Arabidopsis root mycobiome.</title>
        <authorList>
            <person name="Mesny F."/>
            <person name="Miyauchi S."/>
            <person name="Thiergart T."/>
            <person name="Pickel B."/>
            <person name="Atanasova L."/>
            <person name="Karlsson M."/>
            <person name="Huettel B."/>
            <person name="Barry K.W."/>
            <person name="Haridas S."/>
            <person name="Chen C."/>
            <person name="Bauer D."/>
            <person name="Andreopoulos W."/>
            <person name="Pangilinan J."/>
            <person name="LaButti K."/>
            <person name="Riley R."/>
            <person name="Lipzen A."/>
            <person name="Clum A."/>
            <person name="Drula E."/>
            <person name="Henrissat B."/>
            <person name="Kohler A."/>
            <person name="Grigoriev I.V."/>
            <person name="Martin F.M."/>
            <person name="Hacquard S."/>
        </authorList>
    </citation>
    <scope>NUCLEOTIDE SEQUENCE</scope>
    <source>
        <strain evidence="2">MPI-CAGE-AT-0023</strain>
    </source>
</reference>
<feature type="chain" id="PRO_5040283167" description="Glycoside hydrolase family 43 protein" evidence="1">
    <location>
        <begin position="22"/>
        <end position="892"/>
    </location>
</feature>